<evidence type="ECO:0000259" key="10">
    <source>
        <dbReference type="Pfam" id="PF07885"/>
    </source>
</evidence>
<evidence type="ECO:0000313" key="12">
    <source>
        <dbReference type="Proteomes" id="UP000590811"/>
    </source>
</evidence>
<evidence type="ECO:0000256" key="3">
    <source>
        <dbReference type="ARBA" id="ARBA00022692"/>
    </source>
</evidence>
<dbReference type="Pfam" id="PF07885">
    <property type="entry name" value="Ion_trans_2"/>
    <property type="match status" value="1"/>
</dbReference>
<evidence type="ECO:0000256" key="2">
    <source>
        <dbReference type="ARBA" id="ARBA00022448"/>
    </source>
</evidence>
<feature type="compositionally biased region" description="Low complexity" evidence="8">
    <location>
        <begin position="242"/>
        <end position="252"/>
    </location>
</feature>
<dbReference type="GO" id="GO:0005249">
    <property type="term" value="F:voltage-gated potassium channel activity"/>
    <property type="evidence" value="ECO:0007669"/>
    <property type="project" value="InterPro"/>
</dbReference>
<evidence type="ECO:0000256" key="9">
    <source>
        <dbReference type="SAM" id="Phobius"/>
    </source>
</evidence>
<dbReference type="InterPro" id="IPR028325">
    <property type="entry name" value="VG_K_chnl"/>
</dbReference>
<feature type="transmembrane region" description="Helical" evidence="9">
    <location>
        <begin position="175"/>
        <end position="200"/>
    </location>
</feature>
<dbReference type="GO" id="GO:0001508">
    <property type="term" value="P:action potential"/>
    <property type="evidence" value="ECO:0007669"/>
    <property type="project" value="TreeGrafter"/>
</dbReference>
<organism evidence="11 12">
    <name type="scientific">Terracoccus luteus</name>
    <dbReference type="NCBI Taxonomy" id="53356"/>
    <lineage>
        <taxon>Bacteria</taxon>
        <taxon>Bacillati</taxon>
        <taxon>Actinomycetota</taxon>
        <taxon>Actinomycetes</taxon>
        <taxon>Micrococcales</taxon>
        <taxon>Intrasporangiaceae</taxon>
        <taxon>Terracoccus</taxon>
    </lineage>
</organism>
<comment type="subcellular location">
    <subcellularLocation>
        <location evidence="1">Membrane</location>
        <topology evidence="1">Multi-pass membrane protein</topology>
    </subcellularLocation>
</comment>
<feature type="transmembrane region" description="Helical" evidence="9">
    <location>
        <begin position="113"/>
        <end position="133"/>
    </location>
</feature>
<evidence type="ECO:0000256" key="6">
    <source>
        <dbReference type="ARBA" id="ARBA00023136"/>
    </source>
</evidence>
<dbReference type="Gene3D" id="1.10.287.70">
    <property type="match status" value="1"/>
</dbReference>
<keyword evidence="4 9" id="KW-1133">Transmembrane helix</keyword>
<dbReference type="GO" id="GO:0008076">
    <property type="term" value="C:voltage-gated potassium channel complex"/>
    <property type="evidence" value="ECO:0007669"/>
    <property type="project" value="InterPro"/>
</dbReference>
<feature type="transmembrane region" description="Helical" evidence="9">
    <location>
        <begin position="42"/>
        <end position="59"/>
    </location>
</feature>
<dbReference type="Proteomes" id="UP000590811">
    <property type="component" value="Unassembled WGS sequence"/>
</dbReference>
<dbReference type="PANTHER" id="PTHR11537:SF254">
    <property type="entry name" value="POTASSIUM VOLTAGE-GATED CHANNEL PROTEIN SHAB"/>
    <property type="match status" value="1"/>
</dbReference>
<dbReference type="InterPro" id="IPR027359">
    <property type="entry name" value="Volt_channel_dom_sf"/>
</dbReference>
<keyword evidence="7 11" id="KW-0407">Ion channel</keyword>
<evidence type="ECO:0000256" key="5">
    <source>
        <dbReference type="ARBA" id="ARBA00023065"/>
    </source>
</evidence>
<feature type="domain" description="Potassium channel" evidence="10">
    <location>
        <begin position="122"/>
        <end position="200"/>
    </location>
</feature>
<proteinExistence type="predicted"/>
<dbReference type="AlphaFoldDB" id="A0A839Q2L4"/>
<dbReference type="PANTHER" id="PTHR11537">
    <property type="entry name" value="VOLTAGE-GATED POTASSIUM CHANNEL"/>
    <property type="match status" value="1"/>
</dbReference>
<feature type="region of interest" description="Disordered" evidence="8">
    <location>
        <begin position="235"/>
        <end position="273"/>
    </location>
</feature>
<keyword evidence="3 9" id="KW-0812">Transmembrane</keyword>
<dbReference type="RefSeq" id="WP_253354914.1">
    <property type="nucleotide sequence ID" value="NZ_JACHVT010000014.1"/>
</dbReference>
<sequence length="273" mass="29644">MRLDEWEHRTEWPLAAVAVAFLAAFAWPTLNPNLPPQARTACTVIQLAAWLAFVVDYIVRLALAPNRARFMWTHLVDLAVILLPLLRPLRLLRLVTILNVLNRGVSAGLRGRVAIYVVGATILVVFVGGLGMLDVERGQPGGNIKTPGDAWWWAITTITTVGYGERYPTSTAGRLVAVALMVCGIALIGVVTASLASWLIERIRDEQSETRLEVSDVHAQLRALRDELADLRAELARKEPPADTAATAGTAPERAVADGAAESRTVRQVPSHG</sequence>
<evidence type="ECO:0000256" key="7">
    <source>
        <dbReference type="ARBA" id="ARBA00023303"/>
    </source>
</evidence>
<dbReference type="Gene3D" id="1.20.5.110">
    <property type="match status" value="1"/>
</dbReference>
<dbReference type="EMBL" id="JACHVT010000014">
    <property type="protein sequence ID" value="MBB2988506.1"/>
    <property type="molecule type" value="Genomic_DNA"/>
</dbReference>
<dbReference type="SUPFAM" id="SSF81324">
    <property type="entry name" value="Voltage-gated potassium channels"/>
    <property type="match status" value="1"/>
</dbReference>
<accession>A0A839Q2L4</accession>
<protein>
    <submittedName>
        <fullName evidence="11">Voltage-gated potassium channel</fullName>
    </submittedName>
</protein>
<dbReference type="InterPro" id="IPR013099">
    <property type="entry name" value="K_chnl_dom"/>
</dbReference>
<gene>
    <name evidence="11" type="ORF">FHW14_003700</name>
</gene>
<evidence type="ECO:0000256" key="1">
    <source>
        <dbReference type="ARBA" id="ARBA00004141"/>
    </source>
</evidence>
<keyword evidence="6 9" id="KW-0472">Membrane</keyword>
<reference evidence="11 12" key="1">
    <citation type="submission" date="2020-08" db="EMBL/GenBank/DDBJ databases">
        <title>Genomic Encyclopedia of Type Strains, Phase IV (KMG-V): Genome sequencing to study the core and pangenomes of soil and plant-associated prokaryotes.</title>
        <authorList>
            <person name="Whitman W."/>
        </authorList>
    </citation>
    <scope>NUCLEOTIDE SEQUENCE [LARGE SCALE GENOMIC DNA]</scope>
    <source>
        <strain evidence="11 12">B3ACCR2</strain>
    </source>
</reference>
<comment type="caution">
    <text evidence="11">The sequence shown here is derived from an EMBL/GenBank/DDBJ whole genome shotgun (WGS) entry which is preliminary data.</text>
</comment>
<evidence type="ECO:0000313" key="11">
    <source>
        <dbReference type="EMBL" id="MBB2988506.1"/>
    </source>
</evidence>
<dbReference type="Gene3D" id="1.20.120.350">
    <property type="entry name" value="Voltage-gated potassium channels. Chain C"/>
    <property type="match status" value="1"/>
</dbReference>
<keyword evidence="2" id="KW-0813">Transport</keyword>
<evidence type="ECO:0000256" key="4">
    <source>
        <dbReference type="ARBA" id="ARBA00022989"/>
    </source>
</evidence>
<evidence type="ECO:0000256" key="8">
    <source>
        <dbReference type="SAM" id="MobiDB-lite"/>
    </source>
</evidence>
<feature type="transmembrane region" description="Helical" evidence="9">
    <location>
        <begin position="12"/>
        <end position="30"/>
    </location>
</feature>
<name>A0A839Q2L4_9MICO</name>
<keyword evidence="5" id="KW-0406">Ion transport</keyword>